<name>A0A7J0GBZ5_9ERIC</name>
<dbReference type="Proteomes" id="UP000585474">
    <property type="component" value="Unassembled WGS sequence"/>
</dbReference>
<feature type="chain" id="PRO_5029899901" description="FAS1 domain-containing protein" evidence="1">
    <location>
        <begin position="22"/>
        <end position="220"/>
    </location>
</feature>
<dbReference type="PANTHER" id="PTHR33985:SF29">
    <property type="entry name" value="FAS1 DOMAIN-CONTAINING PROTEIN"/>
    <property type="match status" value="1"/>
</dbReference>
<comment type="caution">
    <text evidence="2">The sequence shown here is derived from an EMBL/GenBank/DDBJ whole genome shotgun (WGS) entry which is preliminary data.</text>
</comment>
<evidence type="ECO:0000313" key="2">
    <source>
        <dbReference type="EMBL" id="GFZ08272.1"/>
    </source>
</evidence>
<accession>A0A7J0GBZ5</accession>
<dbReference type="InterPro" id="IPR036378">
    <property type="entry name" value="FAS1_dom_sf"/>
</dbReference>
<keyword evidence="1" id="KW-0732">Signal</keyword>
<dbReference type="AlphaFoldDB" id="A0A7J0GBZ5"/>
<evidence type="ECO:0000256" key="1">
    <source>
        <dbReference type="SAM" id="SignalP"/>
    </source>
</evidence>
<protein>
    <recommendedName>
        <fullName evidence="4">FAS1 domain-containing protein</fullName>
    </recommendedName>
</protein>
<feature type="signal peptide" evidence="1">
    <location>
        <begin position="1"/>
        <end position="21"/>
    </location>
</feature>
<evidence type="ECO:0000313" key="3">
    <source>
        <dbReference type="Proteomes" id="UP000585474"/>
    </source>
</evidence>
<dbReference type="PANTHER" id="PTHR33985">
    <property type="entry name" value="OS02G0491300 PROTEIN-RELATED"/>
    <property type="match status" value="1"/>
</dbReference>
<reference evidence="2 3" key="1">
    <citation type="submission" date="2019-07" db="EMBL/GenBank/DDBJ databases">
        <title>De Novo Assembly of kiwifruit Actinidia rufa.</title>
        <authorList>
            <person name="Sugita-Konishi S."/>
            <person name="Sato K."/>
            <person name="Mori E."/>
            <person name="Abe Y."/>
            <person name="Kisaki G."/>
            <person name="Hamano K."/>
            <person name="Suezawa K."/>
            <person name="Otani M."/>
            <person name="Fukuda T."/>
            <person name="Manabe T."/>
            <person name="Gomi K."/>
            <person name="Tabuchi M."/>
            <person name="Akimitsu K."/>
            <person name="Kataoka I."/>
        </authorList>
    </citation>
    <scope>NUCLEOTIDE SEQUENCE [LARGE SCALE GENOMIC DNA]</scope>
    <source>
        <strain evidence="3">cv. Fuchu</strain>
    </source>
</reference>
<dbReference type="SUPFAM" id="SSF82153">
    <property type="entry name" value="FAS1 domain"/>
    <property type="match status" value="1"/>
</dbReference>
<organism evidence="2 3">
    <name type="scientific">Actinidia rufa</name>
    <dbReference type="NCBI Taxonomy" id="165716"/>
    <lineage>
        <taxon>Eukaryota</taxon>
        <taxon>Viridiplantae</taxon>
        <taxon>Streptophyta</taxon>
        <taxon>Embryophyta</taxon>
        <taxon>Tracheophyta</taxon>
        <taxon>Spermatophyta</taxon>
        <taxon>Magnoliopsida</taxon>
        <taxon>eudicotyledons</taxon>
        <taxon>Gunneridae</taxon>
        <taxon>Pentapetalae</taxon>
        <taxon>asterids</taxon>
        <taxon>Ericales</taxon>
        <taxon>Actinidiaceae</taxon>
        <taxon>Actinidia</taxon>
    </lineage>
</organism>
<gene>
    <name evidence="2" type="ORF">Acr_20g0000800</name>
</gene>
<sequence>MASSNSVIYLLLLFLLILLQAIPPSSPLMMPENATCVDDGYFGELKFLDPQEGLGFFPSQVYKALYTAGYKQMAWIVHEKLIPTVRSCFRYNGTITIFAPKDDALLFYFRKIKLLQHVVPMKLDRDTLKTFPNNSTILTFQFSGHLKVHRPFFDDGTRDSIINGKLIKDWEIYNDGRVIVHGVPRVFCDSSNTNFDGIYQFANTLPQDKKEIAQTMIFET</sequence>
<evidence type="ECO:0008006" key="4">
    <source>
        <dbReference type="Google" id="ProtNLM"/>
    </source>
</evidence>
<dbReference type="OrthoDB" id="1893649at2759"/>
<proteinExistence type="predicted"/>
<keyword evidence="3" id="KW-1185">Reference proteome</keyword>
<dbReference type="EMBL" id="BJWL01000020">
    <property type="protein sequence ID" value="GFZ08272.1"/>
    <property type="molecule type" value="Genomic_DNA"/>
</dbReference>
<dbReference type="InterPro" id="IPR052806">
    <property type="entry name" value="Fasciclin-like_AGP"/>
</dbReference>